<dbReference type="OrthoDB" id="276323at2759"/>
<dbReference type="Proteomes" id="UP000007110">
    <property type="component" value="Unassembled WGS sequence"/>
</dbReference>
<reference evidence="2" key="2">
    <citation type="submission" date="2021-01" db="UniProtKB">
        <authorList>
            <consortium name="EnsemblMetazoa"/>
        </authorList>
    </citation>
    <scope>IDENTIFICATION</scope>
</reference>
<proteinExistence type="predicted"/>
<dbReference type="CDD" id="cd04446">
    <property type="entry name" value="DEP_DEPDC4"/>
    <property type="match status" value="1"/>
</dbReference>
<organism evidence="2 3">
    <name type="scientific">Strongylocentrotus purpuratus</name>
    <name type="common">Purple sea urchin</name>
    <dbReference type="NCBI Taxonomy" id="7668"/>
    <lineage>
        <taxon>Eukaryota</taxon>
        <taxon>Metazoa</taxon>
        <taxon>Echinodermata</taxon>
        <taxon>Eleutherozoa</taxon>
        <taxon>Echinozoa</taxon>
        <taxon>Echinoidea</taxon>
        <taxon>Euechinoidea</taxon>
        <taxon>Echinacea</taxon>
        <taxon>Camarodonta</taxon>
        <taxon>Echinidea</taxon>
        <taxon>Strongylocentrotidae</taxon>
        <taxon>Strongylocentrotus</taxon>
    </lineage>
</organism>
<evidence type="ECO:0000313" key="3">
    <source>
        <dbReference type="Proteomes" id="UP000007110"/>
    </source>
</evidence>
<dbReference type="InParanoid" id="A0A7M7T0A8"/>
<dbReference type="FunCoup" id="A0A7M7T0A8">
    <property type="interactions" value="764"/>
</dbReference>
<accession>A0A7M7T0A8</accession>
<dbReference type="AlphaFoldDB" id="A0A7M7T0A8"/>
<sequence length="590" mass="67060">MATLVGFQMLAEPANNMNLHGEEQPNSTPGPFRATKMWNAIVDHLKTAVDVRTRKHMMRSYEDCFLGSDAVDVICDYLERENSDVKDVTREKIAKLCQYFLDQNIMEDAQAFWNIGHKRAVFMDSNSQYYRFTSKDSNEESLSEERTALQTESIDFSPSNKSKACKRRASIDMLQQPFDRKRRIRHSIGLGRTAKFDRRASLAEGRSSNMKGIQNPAFEDPHSKALTAIVTPTRQPLASRNLQDCAATPGLKSFGRESRRERKLSKQVISEIWKEVIIQRILHLVELPHLDNLLACAASYHYESAEHVEKSMPNLNTPAKRMSSRRNVQRPDVNNIDPWLRAAIHCLDAHPDGNNLKRDFCSSRTHTAGMLHARKLLLFQTIVKLYTDGRKEPLITPLLMDIVTTILGALGGGKGSRAIELTQLCLLLLPGATRLRLRALLRFMGEAGKKSSIRLAYQVDNRTNVCNTLQEAIISSPLLSAVQAKNLVSFFLDTQNKIFKVPEAVLQAVTTRVAQAKQGEQDHCRVVFCQMVTTEQFEVEDQYYTKEALRNLMNTIIDNTKLSLKEKKQKLKMLQKAHPDIYNKHFADML</sequence>
<dbReference type="Gene3D" id="1.10.10.10">
    <property type="entry name" value="Winged helix-like DNA-binding domain superfamily/Winged helix DNA-binding domain"/>
    <property type="match status" value="1"/>
</dbReference>
<dbReference type="CDD" id="cd04405">
    <property type="entry name" value="RhoGAP_BRCC3-like"/>
    <property type="match status" value="1"/>
</dbReference>
<dbReference type="InterPro" id="IPR000591">
    <property type="entry name" value="DEP_dom"/>
</dbReference>
<dbReference type="RefSeq" id="XP_030844492.1">
    <property type="nucleotide sequence ID" value="XM_030988632.1"/>
</dbReference>
<dbReference type="InterPro" id="IPR036390">
    <property type="entry name" value="WH_DNA-bd_sf"/>
</dbReference>
<reference evidence="3" key="1">
    <citation type="submission" date="2015-02" db="EMBL/GenBank/DDBJ databases">
        <title>Genome sequencing for Strongylocentrotus purpuratus.</title>
        <authorList>
            <person name="Murali S."/>
            <person name="Liu Y."/>
            <person name="Vee V."/>
            <person name="English A."/>
            <person name="Wang M."/>
            <person name="Skinner E."/>
            <person name="Han Y."/>
            <person name="Muzny D.M."/>
            <person name="Worley K.C."/>
            <person name="Gibbs R.A."/>
        </authorList>
    </citation>
    <scope>NUCLEOTIDE SEQUENCE</scope>
</reference>
<dbReference type="KEGG" id="spu:583504"/>
<feature type="domain" description="DEP" evidence="1">
    <location>
        <begin position="45"/>
        <end position="134"/>
    </location>
</feature>
<name>A0A7M7T0A8_STRPU</name>
<protein>
    <recommendedName>
        <fullName evidence="1">DEP domain-containing protein</fullName>
    </recommendedName>
</protein>
<dbReference type="PROSITE" id="PS50186">
    <property type="entry name" value="DEP"/>
    <property type="match status" value="1"/>
</dbReference>
<dbReference type="PANTHER" id="PTHR16206">
    <property type="entry name" value="DEP DOMAIN-CONTAINING"/>
    <property type="match status" value="1"/>
</dbReference>
<dbReference type="PANTHER" id="PTHR16206:SF19">
    <property type="entry name" value="DEP DOMAIN-CONTAINING PROTEIN"/>
    <property type="match status" value="1"/>
</dbReference>
<dbReference type="InterPro" id="IPR036388">
    <property type="entry name" value="WH-like_DNA-bd_sf"/>
</dbReference>
<dbReference type="SUPFAM" id="SSF46785">
    <property type="entry name" value="Winged helix' DNA-binding domain"/>
    <property type="match status" value="1"/>
</dbReference>
<dbReference type="SMART" id="SM00049">
    <property type="entry name" value="DEP"/>
    <property type="match status" value="1"/>
</dbReference>
<dbReference type="Pfam" id="PF00610">
    <property type="entry name" value="DEP"/>
    <property type="match status" value="1"/>
</dbReference>
<dbReference type="GO" id="GO:0035556">
    <property type="term" value="P:intracellular signal transduction"/>
    <property type="evidence" value="ECO:0007669"/>
    <property type="project" value="InterPro"/>
</dbReference>
<dbReference type="OMA" id="SYHYESA"/>
<evidence type="ECO:0000313" key="2">
    <source>
        <dbReference type="EnsemblMetazoa" id="XP_030844492"/>
    </source>
</evidence>
<keyword evidence="3" id="KW-1185">Reference proteome</keyword>
<evidence type="ECO:0000259" key="1">
    <source>
        <dbReference type="PROSITE" id="PS50186"/>
    </source>
</evidence>
<dbReference type="GeneID" id="583504"/>
<dbReference type="EnsemblMetazoa" id="XM_030988632">
    <property type="protein sequence ID" value="XP_030844492"/>
    <property type="gene ID" value="LOC583504"/>
</dbReference>